<gene>
    <name evidence="1" type="ORF">M9H77_09507</name>
</gene>
<organism evidence="1 2">
    <name type="scientific">Catharanthus roseus</name>
    <name type="common">Madagascar periwinkle</name>
    <name type="synonym">Vinca rosea</name>
    <dbReference type="NCBI Taxonomy" id="4058"/>
    <lineage>
        <taxon>Eukaryota</taxon>
        <taxon>Viridiplantae</taxon>
        <taxon>Streptophyta</taxon>
        <taxon>Embryophyta</taxon>
        <taxon>Tracheophyta</taxon>
        <taxon>Spermatophyta</taxon>
        <taxon>Magnoliopsida</taxon>
        <taxon>eudicotyledons</taxon>
        <taxon>Gunneridae</taxon>
        <taxon>Pentapetalae</taxon>
        <taxon>asterids</taxon>
        <taxon>lamiids</taxon>
        <taxon>Gentianales</taxon>
        <taxon>Apocynaceae</taxon>
        <taxon>Rauvolfioideae</taxon>
        <taxon>Vinceae</taxon>
        <taxon>Catharanthinae</taxon>
        <taxon>Catharanthus</taxon>
    </lineage>
</organism>
<name>A0ACC0C0Z4_CATRO</name>
<sequence length="112" mass="12186">MVSWSSTGTCVFKRTRRGIPFAAQTTASNAIRIVVNQEDMNTLKAEIKGMKGVHDRQLLRNKRVKNIINPHIVNIPSWSTLADSGVPLCGVKGVLGVLGGGFSDHERCMPQA</sequence>
<dbReference type="Proteomes" id="UP001060085">
    <property type="component" value="Linkage Group LG02"/>
</dbReference>
<accession>A0ACC0C0Z4</accession>
<proteinExistence type="predicted"/>
<dbReference type="EMBL" id="CM044702">
    <property type="protein sequence ID" value="KAI5678557.1"/>
    <property type="molecule type" value="Genomic_DNA"/>
</dbReference>
<keyword evidence="2" id="KW-1185">Reference proteome</keyword>
<comment type="caution">
    <text evidence="1">The sequence shown here is derived from an EMBL/GenBank/DDBJ whole genome shotgun (WGS) entry which is preliminary data.</text>
</comment>
<evidence type="ECO:0000313" key="2">
    <source>
        <dbReference type="Proteomes" id="UP001060085"/>
    </source>
</evidence>
<evidence type="ECO:0000313" key="1">
    <source>
        <dbReference type="EMBL" id="KAI5678557.1"/>
    </source>
</evidence>
<protein>
    <submittedName>
        <fullName evidence="1">Uncharacterized protein</fullName>
    </submittedName>
</protein>
<reference evidence="2" key="1">
    <citation type="journal article" date="2023" name="Nat. Plants">
        <title>Single-cell RNA sequencing provides a high-resolution roadmap for understanding the multicellular compartmentation of specialized metabolism.</title>
        <authorList>
            <person name="Sun S."/>
            <person name="Shen X."/>
            <person name="Li Y."/>
            <person name="Li Y."/>
            <person name="Wang S."/>
            <person name="Li R."/>
            <person name="Zhang H."/>
            <person name="Shen G."/>
            <person name="Guo B."/>
            <person name="Wei J."/>
            <person name="Xu J."/>
            <person name="St-Pierre B."/>
            <person name="Chen S."/>
            <person name="Sun C."/>
        </authorList>
    </citation>
    <scope>NUCLEOTIDE SEQUENCE [LARGE SCALE GENOMIC DNA]</scope>
</reference>